<feature type="region of interest" description="Disordered" evidence="1">
    <location>
        <begin position="1"/>
        <end position="34"/>
    </location>
</feature>
<organism evidence="2 3">
    <name type="scientific">Dendrobium nobile</name>
    <name type="common">Orchid</name>
    <dbReference type="NCBI Taxonomy" id="94219"/>
    <lineage>
        <taxon>Eukaryota</taxon>
        <taxon>Viridiplantae</taxon>
        <taxon>Streptophyta</taxon>
        <taxon>Embryophyta</taxon>
        <taxon>Tracheophyta</taxon>
        <taxon>Spermatophyta</taxon>
        <taxon>Magnoliopsida</taxon>
        <taxon>Liliopsida</taxon>
        <taxon>Asparagales</taxon>
        <taxon>Orchidaceae</taxon>
        <taxon>Epidendroideae</taxon>
        <taxon>Malaxideae</taxon>
        <taxon>Dendrobiinae</taxon>
        <taxon>Dendrobium</taxon>
    </lineage>
</organism>
<dbReference type="PANTHER" id="PTHR33544">
    <property type="entry name" value="DUF4005 DOMAIN-CONTAINING PROTEIN-RELATED"/>
    <property type="match status" value="1"/>
</dbReference>
<evidence type="ECO:0000313" key="3">
    <source>
        <dbReference type="Proteomes" id="UP000829196"/>
    </source>
</evidence>
<protein>
    <submittedName>
        <fullName evidence="2">Uncharacterized protein</fullName>
    </submittedName>
</protein>
<dbReference type="AlphaFoldDB" id="A0A8T3BZV7"/>
<proteinExistence type="predicted"/>
<sequence>MDRNTGLFPSSPTNSSPSSSDLDTESTGSFFPDRSMTLGTLMGLTFPEIQSRVGRPPLARQPDSGGTTDSGVRRRKARRTRRRRGGSAWWRLCRDEVGPTSLEEFLRAERQMGVAEADIIYGREENEVIGGGRMLFENGRVLPPPPLKAAVGWRRRGRQAQQGGAKGRLPVLIAGICSGGEG</sequence>
<dbReference type="Proteomes" id="UP000829196">
    <property type="component" value="Unassembled WGS sequence"/>
</dbReference>
<reference evidence="2" key="1">
    <citation type="journal article" date="2022" name="Front. Genet.">
        <title>Chromosome-Scale Assembly of the Dendrobium nobile Genome Provides Insights Into the Molecular Mechanism of the Biosynthesis of the Medicinal Active Ingredient of Dendrobium.</title>
        <authorList>
            <person name="Xu Q."/>
            <person name="Niu S.-C."/>
            <person name="Li K.-L."/>
            <person name="Zheng P.-J."/>
            <person name="Zhang X.-J."/>
            <person name="Jia Y."/>
            <person name="Liu Y."/>
            <person name="Niu Y.-X."/>
            <person name="Yu L.-H."/>
            <person name="Chen D.-F."/>
            <person name="Zhang G.-Q."/>
        </authorList>
    </citation>
    <scope>NUCLEOTIDE SEQUENCE</scope>
    <source>
        <tissue evidence="2">Leaf</tissue>
    </source>
</reference>
<evidence type="ECO:0000256" key="1">
    <source>
        <dbReference type="SAM" id="MobiDB-lite"/>
    </source>
</evidence>
<feature type="compositionally biased region" description="Low complexity" evidence="1">
    <location>
        <begin position="9"/>
        <end position="20"/>
    </location>
</feature>
<keyword evidence="3" id="KW-1185">Reference proteome</keyword>
<accession>A0A8T3BZV7</accession>
<gene>
    <name evidence="2" type="ORF">KFK09_004235</name>
</gene>
<name>A0A8T3BZV7_DENNO</name>
<dbReference type="EMBL" id="JAGYWB010000004">
    <property type="protein sequence ID" value="KAI0524846.1"/>
    <property type="molecule type" value="Genomic_DNA"/>
</dbReference>
<evidence type="ECO:0000313" key="2">
    <source>
        <dbReference type="EMBL" id="KAI0524846.1"/>
    </source>
</evidence>
<dbReference type="InterPro" id="IPR040344">
    <property type="entry name" value="At3g17950-like"/>
</dbReference>
<comment type="caution">
    <text evidence="2">The sequence shown here is derived from an EMBL/GenBank/DDBJ whole genome shotgun (WGS) entry which is preliminary data.</text>
</comment>
<dbReference type="PANTHER" id="PTHR33544:SF15">
    <property type="entry name" value="OS06G0256800 PROTEIN"/>
    <property type="match status" value="1"/>
</dbReference>
<dbReference type="OrthoDB" id="1894399at2759"/>
<feature type="region of interest" description="Disordered" evidence="1">
    <location>
        <begin position="52"/>
        <end position="80"/>
    </location>
</feature>